<reference evidence="2" key="1">
    <citation type="submission" date="2020-07" db="EMBL/GenBank/DDBJ databases">
        <title>Metabolic diversity and evolutionary history of the archaeal phylum ###Micrarchaeota### uncovered from a freshwater lake metagenome.</title>
        <authorList>
            <person name="Kadnikov V.V."/>
            <person name="Savvichev A.S."/>
            <person name="Mardanov A.V."/>
            <person name="Beletsky A.V."/>
            <person name="Chupakov A.V."/>
            <person name="Kokryatskaya N.M."/>
            <person name="Pimenov N.V."/>
            <person name="Ravin N.V."/>
        </authorList>
    </citation>
    <scope>NUCLEOTIDE SEQUENCE [LARGE SCALE GENOMIC DNA]</scope>
</reference>
<gene>
    <name evidence="1" type="ORF">Sv326_0988</name>
</gene>
<name>A0A7D6BQW8_FERL1</name>
<dbReference type="KEGG" id="flt:Sv326_0988"/>
<dbReference type="Proteomes" id="UP000510821">
    <property type="component" value="Chromosome"/>
</dbReference>
<accession>A0A7D6BQW8</accession>
<organism evidence="1 2">
    <name type="scientific">Fermentimicrarchaeum limneticum</name>
    <dbReference type="NCBI Taxonomy" id="2795018"/>
    <lineage>
        <taxon>Archaea</taxon>
        <taxon>Candidatus Micrarchaeota</taxon>
        <taxon>Candidatus Fermentimicrarchaeales</taxon>
        <taxon>Candidatus Fermentimicrarchaeaceae</taxon>
        <taxon>Candidatus Fermentimicrarchaeum</taxon>
    </lineage>
</organism>
<evidence type="ECO:0000313" key="1">
    <source>
        <dbReference type="EMBL" id="QLJ53163.1"/>
    </source>
</evidence>
<protein>
    <submittedName>
        <fullName evidence="1">Uncharacterized protein</fullName>
    </submittedName>
</protein>
<sequence length="130" mass="14307">MSLNNSASIIASMNVHILLLSMLLLGCCGLWNMRSACEHAANQELRDRCFSVLALNDDDTELCKQVQNLTARDYCIMKIAIADANESKCANISADLKCNQVVQGVQNNISLVCGWIKDNETAELCRLRVG</sequence>
<dbReference type="AlphaFoldDB" id="A0A7D6BQW8"/>
<evidence type="ECO:0000313" key="2">
    <source>
        <dbReference type="Proteomes" id="UP000510821"/>
    </source>
</evidence>
<proteinExistence type="predicted"/>
<dbReference type="EMBL" id="CP058998">
    <property type="protein sequence ID" value="QLJ53163.1"/>
    <property type="molecule type" value="Genomic_DNA"/>
</dbReference>